<feature type="binding site" description="axial binding residue" evidence="7">
    <location>
        <position position="413"/>
    </location>
    <ligand>
        <name>heme</name>
        <dbReference type="ChEBI" id="CHEBI:30413"/>
    </ligand>
    <ligandPart>
        <name>Fe</name>
        <dbReference type="ChEBI" id="CHEBI:18248"/>
    </ligandPart>
</feature>
<evidence type="ECO:0000256" key="5">
    <source>
        <dbReference type="ARBA" id="ARBA00023002"/>
    </source>
</evidence>
<dbReference type="PRINTS" id="PR00385">
    <property type="entry name" value="P450"/>
</dbReference>
<keyword evidence="5 8" id="KW-0560">Oxidoreductase</keyword>
<dbReference type="Pfam" id="PF00067">
    <property type="entry name" value="p450"/>
    <property type="match status" value="1"/>
</dbReference>
<comment type="subcellular location">
    <subcellularLocation>
        <location evidence="2">Membrane</location>
        <topology evidence="2">Single-pass membrane protein</topology>
    </subcellularLocation>
</comment>
<protein>
    <recommendedName>
        <fullName evidence="11">Cytochrome P450</fullName>
    </recommendedName>
</protein>
<evidence type="ECO:0000256" key="6">
    <source>
        <dbReference type="ARBA" id="ARBA00023004"/>
    </source>
</evidence>
<evidence type="ECO:0008006" key="11">
    <source>
        <dbReference type="Google" id="ProtNLM"/>
    </source>
</evidence>
<sequence length="467" mass="53759">MLPAVLQNAHQLHDYATAVLNECGGTYEFKGPWFANMNMLATCDPANIHHIMSKNFSNYPKGPEFKKIFDILGDGIFSSDSELWELHRKTTMSLMNHAKFHQVLEKIIWDKIENGLLPVLDHFNKMGNEINLQEIFQRFTFDSSCKLVLDYDPCSLSIDLPYIPCEKAFNDATKALLHRHMLPESVWKLQKWLGIATEKKLAKAWEAFDQFIYPCIPLKEEQSNGTKVQDEDFSLLTGFLKAYKGKRSASGDERDFMRDTLLALIFAGRDTTSTTLTWFFWLIALNPRVEIKILEEIQTNFHDKEDKTCRFFNAEESRKLVYLHGALCETLRLFPPVALEHKSPVRPDILPSGHCIPQNTKIILFFYSTGRMERIWGKDSLEFKPERWISKHGGIKHEPSFKFPAFNAGPRTCIGKEMSFVQMKMVAATMIYNYHVQLVEGQSVSPSDSIIIQMKHGLKVKLSKRHA</sequence>
<dbReference type="GO" id="GO:0005506">
    <property type="term" value="F:iron ion binding"/>
    <property type="evidence" value="ECO:0007669"/>
    <property type="project" value="InterPro"/>
</dbReference>
<gene>
    <name evidence="9" type="ORF">FPE_LOCUS20254</name>
</gene>
<comment type="similarity">
    <text evidence="3 8">Belongs to the cytochrome P450 family.</text>
</comment>
<evidence type="ECO:0000256" key="8">
    <source>
        <dbReference type="RuleBase" id="RU000461"/>
    </source>
</evidence>
<dbReference type="InterPro" id="IPR017972">
    <property type="entry name" value="Cyt_P450_CS"/>
</dbReference>
<reference evidence="9" key="1">
    <citation type="submission" date="2023-05" db="EMBL/GenBank/DDBJ databases">
        <authorList>
            <person name="Huff M."/>
        </authorList>
    </citation>
    <scope>NUCLEOTIDE SEQUENCE</scope>
</reference>
<evidence type="ECO:0000256" key="2">
    <source>
        <dbReference type="ARBA" id="ARBA00004167"/>
    </source>
</evidence>
<dbReference type="PROSITE" id="PS00086">
    <property type="entry name" value="CYTOCHROME_P450"/>
    <property type="match status" value="1"/>
</dbReference>
<dbReference type="GO" id="GO:0004497">
    <property type="term" value="F:monooxygenase activity"/>
    <property type="evidence" value="ECO:0007669"/>
    <property type="project" value="UniProtKB-KW"/>
</dbReference>
<dbReference type="SUPFAM" id="SSF48264">
    <property type="entry name" value="Cytochrome P450"/>
    <property type="match status" value="1"/>
</dbReference>
<dbReference type="CDD" id="cd11064">
    <property type="entry name" value="CYP86A"/>
    <property type="match status" value="1"/>
</dbReference>
<dbReference type="GO" id="GO:0016020">
    <property type="term" value="C:membrane"/>
    <property type="evidence" value="ECO:0007669"/>
    <property type="project" value="UniProtKB-SubCell"/>
</dbReference>
<dbReference type="PRINTS" id="PR00463">
    <property type="entry name" value="EP450I"/>
</dbReference>
<dbReference type="InterPro" id="IPR036396">
    <property type="entry name" value="Cyt_P450_sf"/>
</dbReference>
<keyword evidence="10" id="KW-1185">Reference proteome</keyword>
<dbReference type="GO" id="GO:0006629">
    <property type="term" value="P:lipid metabolic process"/>
    <property type="evidence" value="ECO:0007669"/>
    <property type="project" value="UniProtKB-ARBA"/>
</dbReference>
<evidence type="ECO:0000256" key="4">
    <source>
        <dbReference type="ARBA" id="ARBA00022723"/>
    </source>
</evidence>
<name>A0AAD2E0Q6_9LAMI</name>
<dbReference type="AlphaFoldDB" id="A0AAD2E0Q6"/>
<keyword evidence="7 8" id="KW-0349">Heme</keyword>
<keyword evidence="4 7" id="KW-0479">Metal-binding</keyword>
<evidence type="ECO:0000256" key="7">
    <source>
        <dbReference type="PIRSR" id="PIRSR602401-1"/>
    </source>
</evidence>
<dbReference type="Gene3D" id="1.10.630.10">
    <property type="entry name" value="Cytochrome P450"/>
    <property type="match status" value="1"/>
</dbReference>
<organism evidence="9 10">
    <name type="scientific">Fraxinus pennsylvanica</name>
    <dbReference type="NCBI Taxonomy" id="56036"/>
    <lineage>
        <taxon>Eukaryota</taxon>
        <taxon>Viridiplantae</taxon>
        <taxon>Streptophyta</taxon>
        <taxon>Embryophyta</taxon>
        <taxon>Tracheophyta</taxon>
        <taxon>Spermatophyta</taxon>
        <taxon>Magnoliopsida</taxon>
        <taxon>eudicotyledons</taxon>
        <taxon>Gunneridae</taxon>
        <taxon>Pentapetalae</taxon>
        <taxon>asterids</taxon>
        <taxon>lamiids</taxon>
        <taxon>Lamiales</taxon>
        <taxon>Oleaceae</taxon>
        <taxon>Oleeae</taxon>
        <taxon>Fraxinus</taxon>
    </lineage>
</organism>
<evidence type="ECO:0000256" key="3">
    <source>
        <dbReference type="ARBA" id="ARBA00010617"/>
    </source>
</evidence>
<dbReference type="InterPro" id="IPR001128">
    <property type="entry name" value="Cyt_P450"/>
</dbReference>
<proteinExistence type="inferred from homology"/>
<dbReference type="InterPro" id="IPR002401">
    <property type="entry name" value="Cyt_P450_E_grp-I"/>
</dbReference>
<dbReference type="PANTHER" id="PTHR24296">
    <property type="entry name" value="CYTOCHROME P450"/>
    <property type="match status" value="1"/>
</dbReference>
<evidence type="ECO:0000313" key="9">
    <source>
        <dbReference type="EMBL" id="CAI9772824.1"/>
    </source>
</evidence>
<comment type="cofactor">
    <cofactor evidence="1 7">
        <name>heme</name>
        <dbReference type="ChEBI" id="CHEBI:30413"/>
    </cofactor>
</comment>
<dbReference type="GO" id="GO:0020037">
    <property type="term" value="F:heme binding"/>
    <property type="evidence" value="ECO:0007669"/>
    <property type="project" value="InterPro"/>
</dbReference>
<accession>A0AAD2E0Q6</accession>
<dbReference type="Proteomes" id="UP000834106">
    <property type="component" value="Chromosome 12"/>
</dbReference>
<dbReference type="EMBL" id="OU503047">
    <property type="protein sequence ID" value="CAI9772824.1"/>
    <property type="molecule type" value="Genomic_DNA"/>
</dbReference>
<evidence type="ECO:0000256" key="1">
    <source>
        <dbReference type="ARBA" id="ARBA00001971"/>
    </source>
</evidence>
<keyword evidence="6 7" id="KW-0408">Iron</keyword>
<dbReference type="GO" id="GO:0016705">
    <property type="term" value="F:oxidoreductase activity, acting on paired donors, with incorporation or reduction of molecular oxygen"/>
    <property type="evidence" value="ECO:0007669"/>
    <property type="project" value="InterPro"/>
</dbReference>
<keyword evidence="8" id="KW-0503">Monooxygenase</keyword>
<evidence type="ECO:0000313" key="10">
    <source>
        <dbReference type="Proteomes" id="UP000834106"/>
    </source>
</evidence>